<gene>
    <name evidence="1" type="ORF">DY218_27385</name>
</gene>
<accession>A0A372LZE0</accession>
<evidence type="ECO:0000313" key="1">
    <source>
        <dbReference type="EMBL" id="RFU83633.1"/>
    </source>
</evidence>
<protein>
    <submittedName>
        <fullName evidence="1">Uncharacterized protein</fullName>
    </submittedName>
</protein>
<dbReference type="AlphaFoldDB" id="A0A372LZE0"/>
<comment type="caution">
    <text evidence="1">The sequence shown here is derived from an EMBL/GenBank/DDBJ whole genome shotgun (WGS) entry which is preliminary data.</text>
</comment>
<proteinExistence type="predicted"/>
<organism evidence="1 2">
    <name type="scientific">Streptomyces triticagri</name>
    <dbReference type="NCBI Taxonomy" id="2293568"/>
    <lineage>
        <taxon>Bacteria</taxon>
        <taxon>Bacillati</taxon>
        <taxon>Actinomycetota</taxon>
        <taxon>Actinomycetes</taxon>
        <taxon>Kitasatosporales</taxon>
        <taxon>Streptomycetaceae</taxon>
        <taxon>Streptomyces</taxon>
    </lineage>
</organism>
<sequence>MSRSPRRPCPTCGRNIAVVGGVMFRHDPPAQRRVKLVSCPGSHQPPAGSVPGQTALDLAADVPAEVTTLF</sequence>
<keyword evidence="2" id="KW-1185">Reference proteome</keyword>
<name>A0A372LZE0_9ACTN</name>
<reference evidence="1 2" key="1">
    <citation type="submission" date="2018-08" db="EMBL/GenBank/DDBJ databases">
        <title>Isolation, diversity and antifungal activity of Actinobacteria from wheat.</title>
        <authorList>
            <person name="Han C."/>
        </authorList>
    </citation>
    <scope>NUCLEOTIDE SEQUENCE [LARGE SCALE GENOMIC DNA]</scope>
    <source>
        <strain evidence="1 2">NEAU-YY421</strain>
    </source>
</reference>
<evidence type="ECO:0000313" key="2">
    <source>
        <dbReference type="Proteomes" id="UP000263094"/>
    </source>
</evidence>
<dbReference type="EMBL" id="QUAK01000194">
    <property type="protein sequence ID" value="RFU83633.1"/>
    <property type="molecule type" value="Genomic_DNA"/>
</dbReference>
<dbReference type="Proteomes" id="UP000263094">
    <property type="component" value="Unassembled WGS sequence"/>
</dbReference>